<dbReference type="Pfam" id="PF01596">
    <property type="entry name" value="Methyltransf_3"/>
    <property type="match status" value="1"/>
</dbReference>
<dbReference type="GO" id="GO:0046872">
    <property type="term" value="F:metal ion binding"/>
    <property type="evidence" value="ECO:0007669"/>
    <property type="project" value="UniProtKB-KW"/>
</dbReference>
<dbReference type="Proteomes" id="UP001179952">
    <property type="component" value="Unassembled WGS sequence"/>
</dbReference>
<gene>
    <name evidence="6" type="ORF">QJS04_geneDACA015477</name>
</gene>
<evidence type="ECO:0008006" key="8">
    <source>
        <dbReference type="Google" id="ProtNLM"/>
    </source>
</evidence>
<dbReference type="Gene3D" id="3.40.50.150">
    <property type="entry name" value="Vaccinia Virus protein VP39"/>
    <property type="match status" value="1"/>
</dbReference>
<dbReference type="PANTHER" id="PTHR10509">
    <property type="entry name" value="O-METHYLTRANSFERASE-RELATED"/>
    <property type="match status" value="1"/>
</dbReference>
<keyword evidence="4" id="KW-0479">Metal-binding</keyword>
<dbReference type="AlphaFoldDB" id="A0AAV9A572"/>
<dbReference type="PANTHER" id="PTHR10509:SF34">
    <property type="entry name" value="TAPETUM-SPECIFIC METHYLTRANSFERASE 1"/>
    <property type="match status" value="1"/>
</dbReference>
<dbReference type="GO" id="GO:0008171">
    <property type="term" value="F:O-methyltransferase activity"/>
    <property type="evidence" value="ECO:0007669"/>
    <property type="project" value="InterPro"/>
</dbReference>
<protein>
    <recommendedName>
        <fullName evidence="8">Caffeoyl-CoA O-methyltransferase</fullName>
    </recommendedName>
</protein>
<dbReference type="InterPro" id="IPR002935">
    <property type="entry name" value="SAM_O-MeTrfase"/>
</dbReference>
<evidence type="ECO:0000256" key="4">
    <source>
        <dbReference type="ARBA" id="ARBA00022723"/>
    </source>
</evidence>
<name>A0AAV9A572_ACOGR</name>
<evidence type="ECO:0000256" key="5">
    <source>
        <dbReference type="ARBA" id="ARBA00023453"/>
    </source>
</evidence>
<dbReference type="SUPFAM" id="SSF53335">
    <property type="entry name" value="S-adenosyl-L-methionine-dependent methyltransferases"/>
    <property type="match status" value="1"/>
</dbReference>
<evidence type="ECO:0000256" key="3">
    <source>
        <dbReference type="ARBA" id="ARBA00022691"/>
    </source>
</evidence>
<evidence type="ECO:0000313" key="7">
    <source>
        <dbReference type="Proteomes" id="UP001179952"/>
    </source>
</evidence>
<evidence type="ECO:0000256" key="1">
    <source>
        <dbReference type="ARBA" id="ARBA00022603"/>
    </source>
</evidence>
<keyword evidence="7" id="KW-1185">Reference proteome</keyword>
<dbReference type="InterPro" id="IPR050362">
    <property type="entry name" value="Cation-dep_OMT"/>
</dbReference>
<evidence type="ECO:0000313" key="6">
    <source>
        <dbReference type="EMBL" id="KAK1259289.1"/>
    </source>
</evidence>
<keyword evidence="3" id="KW-0949">S-adenosyl-L-methionine</keyword>
<dbReference type="InterPro" id="IPR029063">
    <property type="entry name" value="SAM-dependent_MTases_sf"/>
</dbReference>
<comment type="similarity">
    <text evidence="5">Belongs to the class I-like SAM-binding methyltransferase superfamily. Cation-dependent O-methyltransferase family.</text>
</comment>
<accession>A0AAV9A572</accession>
<sequence length="234" mass="26309">MDFDFTKCLLSSDALHKYILETSVYPREHEELKSLRDVSTQHQFGFMTTPPEEGQLLSLLLKLMNAKKAIEIGVFMGYSLLTTALALPEDGKIIAIDPDKEAFEKGLPFIKKANVESKIDFIHSTALPILDKLLEKENTEEGTFDFAFVDADKTSYGEYHERLIRLIRVGGLIAYDNTLFFGTVANPDDTGVSKGISEIRDYLIQFNASLASDRRIEISQVSIGDGLTLCRRIY</sequence>
<dbReference type="GO" id="GO:0008757">
    <property type="term" value="F:S-adenosylmethionine-dependent methyltransferase activity"/>
    <property type="evidence" value="ECO:0007669"/>
    <property type="project" value="TreeGrafter"/>
</dbReference>
<dbReference type="GO" id="GO:0032259">
    <property type="term" value="P:methylation"/>
    <property type="evidence" value="ECO:0007669"/>
    <property type="project" value="UniProtKB-KW"/>
</dbReference>
<reference evidence="6" key="1">
    <citation type="journal article" date="2023" name="Nat. Commun.">
        <title>Diploid and tetraploid genomes of Acorus and the evolution of monocots.</title>
        <authorList>
            <person name="Ma L."/>
            <person name="Liu K.W."/>
            <person name="Li Z."/>
            <person name="Hsiao Y.Y."/>
            <person name="Qi Y."/>
            <person name="Fu T."/>
            <person name="Tang G.D."/>
            <person name="Zhang D."/>
            <person name="Sun W.H."/>
            <person name="Liu D.K."/>
            <person name="Li Y."/>
            <person name="Chen G.Z."/>
            <person name="Liu X.D."/>
            <person name="Liao X.Y."/>
            <person name="Jiang Y.T."/>
            <person name="Yu X."/>
            <person name="Hao Y."/>
            <person name="Huang J."/>
            <person name="Zhao X.W."/>
            <person name="Ke S."/>
            <person name="Chen Y.Y."/>
            <person name="Wu W.L."/>
            <person name="Hsu J.L."/>
            <person name="Lin Y.F."/>
            <person name="Huang M.D."/>
            <person name="Li C.Y."/>
            <person name="Huang L."/>
            <person name="Wang Z.W."/>
            <person name="Zhao X."/>
            <person name="Zhong W.Y."/>
            <person name="Peng D.H."/>
            <person name="Ahmad S."/>
            <person name="Lan S."/>
            <person name="Zhang J.S."/>
            <person name="Tsai W.C."/>
            <person name="Van de Peer Y."/>
            <person name="Liu Z.J."/>
        </authorList>
    </citation>
    <scope>NUCLEOTIDE SEQUENCE</scope>
    <source>
        <strain evidence="6">SCP</strain>
    </source>
</reference>
<comment type="caution">
    <text evidence="6">The sequence shown here is derived from an EMBL/GenBank/DDBJ whole genome shotgun (WGS) entry which is preliminary data.</text>
</comment>
<dbReference type="CDD" id="cd02440">
    <property type="entry name" value="AdoMet_MTases"/>
    <property type="match status" value="1"/>
</dbReference>
<dbReference type="PROSITE" id="PS51682">
    <property type="entry name" value="SAM_OMT_I"/>
    <property type="match status" value="1"/>
</dbReference>
<dbReference type="EMBL" id="JAUJYN010000012">
    <property type="protein sequence ID" value="KAK1259289.1"/>
    <property type="molecule type" value="Genomic_DNA"/>
</dbReference>
<evidence type="ECO:0000256" key="2">
    <source>
        <dbReference type="ARBA" id="ARBA00022679"/>
    </source>
</evidence>
<reference evidence="6" key="2">
    <citation type="submission" date="2023-06" db="EMBL/GenBank/DDBJ databases">
        <authorList>
            <person name="Ma L."/>
            <person name="Liu K.-W."/>
            <person name="Li Z."/>
            <person name="Hsiao Y.-Y."/>
            <person name="Qi Y."/>
            <person name="Fu T."/>
            <person name="Tang G."/>
            <person name="Zhang D."/>
            <person name="Sun W.-H."/>
            <person name="Liu D.-K."/>
            <person name="Li Y."/>
            <person name="Chen G.-Z."/>
            <person name="Liu X.-D."/>
            <person name="Liao X.-Y."/>
            <person name="Jiang Y.-T."/>
            <person name="Yu X."/>
            <person name="Hao Y."/>
            <person name="Huang J."/>
            <person name="Zhao X.-W."/>
            <person name="Ke S."/>
            <person name="Chen Y.-Y."/>
            <person name="Wu W.-L."/>
            <person name="Hsu J.-L."/>
            <person name="Lin Y.-F."/>
            <person name="Huang M.-D."/>
            <person name="Li C.-Y."/>
            <person name="Huang L."/>
            <person name="Wang Z.-W."/>
            <person name="Zhao X."/>
            <person name="Zhong W.-Y."/>
            <person name="Peng D.-H."/>
            <person name="Ahmad S."/>
            <person name="Lan S."/>
            <person name="Zhang J.-S."/>
            <person name="Tsai W.-C."/>
            <person name="Van De Peer Y."/>
            <person name="Liu Z.-J."/>
        </authorList>
    </citation>
    <scope>NUCLEOTIDE SEQUENCE</scope>
    <source>
        <strain evidence="6">SCP</strain>
        <tissue evidence="6">Leaves</tissue>
    </source>
</reference>
<proteinExistence type="inferred from homology"/>
<organism evidence="6 7">
    <name type="scientific">Acorus gramineus</name>
    <name type="common">Dwarf sweet flag</name>
    <dbReference type="NCBI Taxonomy" id="55184"/>
    <lineage>
        <taxon>Eukaryota</taxon>
        <taxon>Viridiplantae</taxon>
        <taxon>Streptophyta</taxon>
        <taxon>Embryophyta</taxon>
        <taxon>Tracheophyta</taxon>
        <taxon>Spermatophyta</taxon>
        <taxon>Magnoliopsida</taxon>
        <taxon>Liliopsida</taxon>
        <taxon>Acoraceae</taxon>
        <taxon>Acorus</taxon>
    </lineage>
</organism>
<keyword evidence="1" id="KW-0489">Methyltransferase</keyword>
<keyword evidence="2" id="KW-0808">Transferase</keyword>